<dbReference type="Pfam" id="PF01381">
    <property type="entry name" value="HTH_3"/>
    <property type="match status" value="1"/>
</dbReference>
<dbReference type="SMART" id="SM00530">
    <property type="entry name" value="HTH_XRE"/>
    <property type="match status" value="1"/>
</dbReference>
<dbReference type="GO" id="GO:0003677">
    <property type="term" value="F:DNA binding"/>
    <property type="evidence" value="ECO:0007669"/>
    <property type="project" value="UniProtKB-KW"/>
</dbReference>
<dbReference type="Proteomes" id="UP001198439">
    <property type="component" value="Unassembled WGS sequence"/>
</dbReference>
<sequence>MEISEIIREARIKKGMTQQELANYVYVTRQTISKWELGKSVPDEASLTLLYQCLDIDNKEKKILKKLATNKQTILLIIIAVVFSPVAIGIRYCLFKMGKLEDKKFKIMIESIGFVLFALYLRSLKDVVAYMLIFVIFVSYIIYRYYMLSLDRSND</sequence>
<evidence type="ECO:0000256" key="1">
    <source>
        <dbReference type="ARBA" id="ARBA00023125"/>
    </source>
</evidence>
<dbReference type="InterPro" id="IPR001387">
    <property type="entry name" value="Cro/C1-type_HTH"/>
</dbReference>
<dbReference type="PANTHER" id="PTHR46558">
    <property type="entry name" value="TRACRIPTIONAL REGULATORY PROTEIN-RELATED-RELATED"/>
    <property type="match status" value="1"/>
</dbReference>
<evidence type="ECO:0000313" key="4">
    <source>
        <dbReference type="EMBL" id="MCB8609093.1"/>
    </source>
</evidence>
<dbReference type="InterPro" id="IPR010982">
    <property type="entry name" value="Lambda_DNA-bd_dom_sf"/>
</dbReference>
<evidence type="ECO:0000256" key="2">
    <source>
        <dbReference type="SAM" id="Phobius"/>
    </source>
</evidence>
<comment type="caution">
    <text evidence="4">The sequence shown here is derived from an EMBL/GenBank/DDBJ whole genome shotgun (WGS) entry which is preliminary data.</text>
</comment>
<dbReference type="RefSeq" id="WP_227279090.1">
    <property type="nucleotide sequence ID" value="NZ_JAJDKR010000002.1"/>
</dbReference>
<gene>
    <name evidence="4" type="ORF">LJD69_00615</name>
</gene>
<organism evidence="4 5">
    <name type="scientific">Faecalibacillus faecis</name>
    <dbReference type="NCBI Taxonomy" id="1982628"/>
    <lineage>
        <taxon>Bacteria</taxon>
        <taxon>Bacillati</taxon>
        <taxon>Bacillota</taxon>
        <taxon>Erysipelotrichia</taxon>
        <taxon>Erysipelotrichales</taxon>
        <taxon>Coprobacillaceae</taxon>
        <taxon>Faecalibacillus</taxon>
    </lineage>
</organism>
<dbReference type="SUPFAM" id="SSF47413">
    <property type="entry name" value="lambda repressor-like DNA-binding domains"/>
    <property type="match status" value="1"/>
</dbReference>
<dbReference type="AlphaFoldDB" id="A0AAW4VIW6"/>
<keyword evidence="2" id="KW-0472">Membrane</keyword>
<feature type="transmembrane region" description="Helical" evidence="2">
    <location>
        <begin position="105"/>
        <end position="121"/>
    </location>
</feature>
<name>A0AAW4VIW6_9FIRM</name>
<dbReference type="CDD" id="cd00093">
    <property type="entry name" value="HTH_XRE"/>
    <property type="match status" value="1"/>
</dbReference>
<reference evidence="4" key="1">
    <citation type="submission" date="2021-10" db="EMBL/GenBank/DDBJ databases">
        <title>Collection of gut derived symbiotic bacterial strains cultured from healthy donors.</title>
        <authorList>
            <person name="Lin H."/>
            <person name="Littmann E."/>
            <person name="Kohout C."/>
            <person name="Pamer E.G."/>
        </authorList>
    </citation>
    <scope>NUCLEOTIDE SEQUENCE</scope>
    <source>
        <strain evidence="4">DFI.4.48</strain>
    </source>
</reference>
<feature type="transmembrane region" description="Helical" evidence="2">
    <location>
        <begin position="127"/>
        <end position="146"/>
    </location>
</feature>
<evidence type="ECO:0000259" key="3">
    <source>
        <dbReference type="PROSITE" id="PS50943"/>
    </source>
</evidence>
<dbReference type="EMBL" id="JAJDKZ010000001">
    <property type="protein sequence ID" value="MCB8609093.1"/>
    <property type="molecule type" value="Genomic_DNA"/>
</dbReference>
<dbReference type="PANTHER" id="PTHR46558:SF4">
    <property type="entry name" value="DNA-BIDING PHAGE PROTEIN"/>
    <property type="match status" value="1"/>
</dbReference>
<proteinExistence type="predicted"/>
<dbReference type="PROSITE" id="PS50943">
    <property type="entry name" value="HTH_CROC1"/>
    <property type="match status" value="1"/>
</dbReference>
<evidence type="ECO:0000313" key="5">
    <source>
        <dbReference type="Proteomes" id="UP001198439"/>
    </source>
</evidence>
<feature type="transmembrane region" description="Helical" evidence="2">
    <location>
        <begin position="74"/>
        <end position="93"/>
    </location>
</feature>
<dbReference type="Gene3D" id="1.10.260.40">
    <property type="entry name" value="lambda repressor-like DNA-binding domains"/>
    <property type="match status" value="1"/>
</dbReference>
<keyword evidence="2" id="KW-0812">Transmembrane</keyword>
<protein>
    <submittedName>
        <fullName evidence="4">Helix-turn-helix domain-containing protein</fullName>
    </submittedName>
</protein>
<keyword evidence="2" id="KW-1133">Transmembrane helix</keyword>
<keyword evidence="1" id="KW-0238">DNA-binding</keyword>
<feature type="domain" description="HTH cro/C1-type" evidence="3">
    <location>
        <begin position="7"/>
        <end position="61"/>
    </location>
</feature>
<accession>A0AAW4VIW6</accession>